<dbReference type="Gene3D" id="1.20.144.10">
    <property type="entry name" value="Phosphatidic acid phosphatase type 2/haloperoxidase"/>
    <property type="match status" value="1"/>
</dbReference>
<protein>
    <submittedName>
        <fullName evidence="3">Phosphoesterase PA-phosphatase-like protein</fullName>
    </submittedName>
</protein>
<sequence length="187" mass="21250">MDEKISHFLVNLYGQNDFLNYLIKFLAINLIYAAPVILIILFCYPASEAGKQKSRRDSVIAAILGLISWQVIGRLVAMIWTRERPFVIWPEKEVLFHRPDYSFPSDHAAFLTTLIVFFYLAGYRKLSYWLAGGAILILLARVIGGIHWPSDILAGIIIGAAVGWLGYKISQKVKVKRQNHKAKFKIS</sequence>
<dbReference type="EMBL" id="VMGL01000038">
    <property type="protein sequence ID" value="TSC96472.1"/>
    <property type="molecule type" value="Genomic_DNA"/>
</dbReference>
<feature type="transmembrane region" description="Helical" evidence="1">
    <location>
        <begin position="59"/>
        <end position="81"/>
    </location>
</feature>
<dbReference type="Pfam" id="PF01569">
    <property type="entry name" value="PAP2"/>
    <property type="match status" value="1"/>
</dbReference>
<evidence type="ECO:0000313" key="4">
    <source>
        <dbReference type="Proteomes" id="UP000318711"/>
    </source>
</evidence>
<dbReference type="PANTHER" id="PTHR14969">
    <property type="entry name" value="SPHINGOSINE-1-PHOSPHATE PHOSPHOHYDROLASE"/>
    <property type="match status" value="1"/>
</dbReference>
<evidence type="ECO:0000259" key="2">
    <source>
        <dbReference type="SMART" id="SM00014"/>
    </source>
</evidence>
<feature type="domain" description="Phosphatidic acid phosphatase type 2/haloperoxidase" evidence="2">
    <location>
        <begin position="58"/>
        <end position="167"/>
    </location>
</feature>
<evidence type="ECO:0000313" key="3">
    <source>
        <dbReference type="EMBL" id="TSC96472.1"/>
    </source>
</evidence>
<name>A0A554LUC8_9BACT</name>
<dbReference type="Proteomes" id="UP000318711">
    <property type="component" value="Unassembled WGS sequence"/>
</dbReference>
<dbReference type="SUPFAM" id="SSF48317">
    <property type="entry name" value="Acid phosphatase/Vanadium-dependent haloperoxidase"/>
    <property type="match status" value="1"/>
</dbReference>
<feature type="transmembrane region" description="Helical" evidence="1">
    <location>
        <begin position="101"/>
        <end position="121"/>
    </location>
</feature>
<keyword evidence="1" id="KW-0812">Transmembrane</keyword>
<accession>A0A554LUC8</accession>
<gene>
    <name evidence="3" type="ORF">CEN88_337</name>
</gene>
<feature type="transmembrane region" description="Helical" evidence="1">
    <location>
        <begin position="152"/>
        <end position="170"/>
    </location>
</feature>
<dbReference type="SMART" id="SM00014">
    <property type="entry name" value="acidPPc"/>
    <property type="match status" value="1"/>
</dbReference>
<organism evidence="3 4">
    <name type="scientific">Candidatus Berkelbacteria bacterium Licking1014_2</name>
    <dbReference type="NCBI Taxonomy" id="2017146"/>
    <lineage>
        <taxon>Bacteria</taxon>
        <taxon>Candidatus Berkelbacteria</taxon>
    </lineage>
</organism>
<reference evidence="3 4" key="1">
    <citation type="submission" date="2017-07" db="EMBL/GenBank/DDBJ databases">
        <title>Mechanisms for carbon and nitrogen cycling indicate functional differentiation within the Candidate Phyla Radiation.</title>
        <authorList>
            <person name="Danczak R.E."/>
            <person name="Johnston M.D."/>
            <person name="Kenah C."/>
            <person name="Slattery M."/>
            <person name="Wrighton K.C."/>
            <person name="Wilkins M.J."/>
        </authorList>
    </citation>
    <scope>NUCLEOTIDE SEQUENCE [LARGE SCALE GENOMIC DNA]</scope>
    <source>
        <strain evidence="3">Licking1014_2</strain>
    </source>
</reference>
<feature type="transmembrane region" description="Helical" evidence="1">
    <location>
        <begin position="128"/>
        <end position="146"/>
    </location>
</feature>
<comment type="caution">
    <text evidence="3">The sequence shown here is derived from an EMBL/GenBank/DDBJ whole genome shotgun (WGS) entry which is preliminary data.</text>
</comment>
<dbReference type="PANTHER" id="PTHR14969:SF13">
    <property type="entry name" value="AT30094P"/>
    <property type="match status" value="1"/>
</dbReference>
<feature type="transmembrane region" description="Helical" evidence="1">
    <location>
        <begin position="21"/>
        <end position="47"/>
    </location>
</feature>
<keyword evidence="1" id="KW-0472">Membrane</keyword>
<proteinExistence type="predicted"/>
<evidence type="ECO:0000256" key="1">
    <source>
        <dbReference type="SAM" id="Phobius"/>
    </source>
</evidence>
<keyword evidence="1" id="KW-1133">Transmembrane helix</keyword>
<dbReference type="InterPro" id="IPR000326">
    <property type="entry name" value="PAP2/HPO"/>
</dbReference>
<dbReference type="AlphaFoldDB" id="A0A554LUC8"/>
<dbReference type="InterPro" id="IPR036938">
    <property type="entry name" value="PAP2/HPO_sf"/>
</dbReference>